<dbReference type="Proteomes" id="UP000681722">
    <property type="component" value="Unassembled WGS sequence"/>
</dbReference>
<keyword evidence="4" id="KW-1185">Reference proteome</keyword>
<evidence type="ECO:0000313" key="2">
    <source>
        <dbReference type="EMBL" id="CAF1353031.1"/>
    </source>
</evidence>
<organism evidence="2 4">
    <name type="scientific">Didymodactylos carnosus</name>
    <dbReference type="NCBI Taxonomy" id="1234261"/>
    <lineage>
        <taxon>Eukaryota</taxon>
        <taxon>Metazoa</taxon>
        <taxon>Spiralia</taxon>
        <taxon>Gnathifera</taxon>
        <taxon>Rotifera</taxon>
        <taxon>Eurotatoria</taxon>
        <taxon>Bdelloidea</taxon>
        <taxon>Philodinida</taxon>
        <taxon>Philodinidae</taxon>
        <taxon>Didymodactylos</taxon>
    </lineage>
</organism>
<feature type="compositionally biased region" description="Basic and acidic residues" evidence="1">
    <location>
        <begin position="102"/>
        <end position="122"/>
    </location>
</feature>
<protein>
    <submittedName>
        <fullName evidence="2">Uncharacterized protein</fullName>
    </submittedName>
</protein>
<evidence type="ECO:0000256" key="1">
    <source>
        <dbReference type="SAM" id="MobiDB-lite"/>
    </source>
</evidence>
<reference evidence="2" key="1">
    <citation type="submission" date="2021-02" db="EMBL/GenBank/DDBJ databases">
        <authorList>
            <person name="Nowell W R."/>
        </authorList>
    </citation>
    <scope>NUCLEOTIDE SEQUENCE</scope>
</reference>
<proteinExistence type="predicted"/>
<accession>A0A815HKL4</accession>
<name>A0A815HKL4_9BILA</name>
<dbReference type="Proteomes" id="UP000663829">
    <property type="component" value="Unassembled WGS sequence"/>
</dbReference>
<dbReference type="EMBL" id="CAJOBC010065506">
    <property type="protein sequence ID" value="CAF4224648.1"/>
    <property type="molecule type" value="Genomic_DNA"/>
</dbReference>
<dbReference type="OrthoDB" id="10034966at2759"/>
<evidence type="ECO:0000313" key="3">
    <source>
        <dbReference type="EMBL" id="CAF4224648.1"/>
    </source>
</evidence>
<feature type="region of interest" description="Disordered" evidence="1">
    <location>
        <begin position="99"/>
        <end position="123"/>
    </location>
</feature>
<comment type="caution">
    <text evidence="2">The sequence shown here is derived from an EMBL/GenBank/DDBJ whole genome shotgun (WGS) entry which is preliminary data.</text>
</comment>
<gene>
    <name evidence="2" type="ORF">GPM918_LOCUS31007</name>
    <name evidence="3" type="ORF">SRO942_LOCUS31641</name>
</gene>
<dbReference type="AlphaFoldDB" id="A0A815HKL4"/>
<evidence type="ECO:0000313" key="4">
    <source>
        <dbReference type="Proteomes" id="UP000663829"/>
    </source>
</evidence>
<sequence>MKNVYDDRRMLIRTRESHDIQVQHIRKCPQDHAMYGVKGTSVISVLPSFHPITSLPPDLMHDILEGVMPKLTASLLKNIVSVRLLSNAALRQRINSFQYGINDRRNRSPPLKEKDVSEERSPARLGALEVISNPTQV</sequence>
<dbReference type="EMBL" id="CAJNOQ010015005">
    <property type="protein sequence ID" value="CAF1353031.1"/>
    <property type="molecule type" value="Genomic_DNA"/>
</dbReference>